<accession>A0A4E0QZU7</accession>
<keyword evidence="1" id="KW-0732">Signal</keyword>
<sequence length="306" mass="34293">MLHVVTLLLFLHYTQSVVGVPSFTKSVYDVIIDEDKIPNRISVIRLQVDKMEYAGRIHYSLDNNGIEQKAIRIDSKTGELELIAPLPPVSLALTVKVTIEAGSNHFEAKAVVRIHVGCFIGPYAWDAVRALMNSKLLDSESNCHFEFRTLKIHSDGSFGTSAGVAHAIHLIYRIRLRHFGCVIRADLMCSVSEGVQLANVTMGNIGPGMKCLNIPIRRTLFFPERKMVNADLGDLCATGDKSSWTEVSMVVSANDVQQRPFIDCTTSSEQTVIENSHLRYWIQNPSDRNELKRNRRSPGKVRFPNK</sequence>
<organism evidence="2 3">
    <name type="scientific">Fasciola hepatica</name>
    <name type="common">Liver fluke</name>
    <dbReference type="NCBI Taxonomy" id="6192"/>
    <lineage>
        <taxon>Eukaryota</taxon>
        <taxon>Metazoa</taxon>
        <taxon>Spiralia</taxon>
        <taxon>Lophotrochozoa</taxon>
        <taxon>Platyhelminthes</taxon>
        <taxon>Trematoda</taxon>
        <taxon>Digenea</taxon>
        <taxon>Plagiorchiida</taxon>
        <taxon>Echinostomata</taxon>
        <taxon>Echinostomatoidea</taxon>
        <taxon>Fasciolidae</taxon>
        <taxon>Fasciola</taxon>
    </lineage>
</organism>
<name>A0A4E0QZU7_FASHE</name>
<dbReference type="GO" id="GO:0016020">
    <property type="term" value="C:membrane"/>
    <property type="evidence" value="ECO:0007669"/>
    <property type="project" value="InterPro"/>
</dbReference>
<dbReference type="Proteomes" id="UP000230066">
    <property type="component" value="Unassembled WGS sequence"/>
</dbReference>
<keyword evidence="3" id="KW-1185">Reference proteome</keyword>
<dbReference type="Gene3D" id="2.60.40.60">
    <property type="entry name" value="Cadherins"/>
    <property type="match status" value="1"/>
</dbReference>
<protein>
    <recommendedName>
        <fullName evidence="4">Cadherin domain-containing protein</fullName>
    </recommendedName>
</protein>
<dbReference type="InterPro" id="IPR015919">
    <property type="entry name" value="Cadherin-like_sf"/>
</dbReference>
<evidence type="ECO:0000313" key="2">
    <source>
        <dbReference type="EMBL" id="THD19086.1"/>
    </source>
</evidence>
<feature type="chain" id="PRO_5020039718" description="Cadherin domain-containing protein" evidence="1">
    <location>
        <begin position="20"/>
        <end position="306"/>
    </location>
</feature>
<feature type="signal peptide" evidence="1">
    <location>
        <begin position="1"/>
        <end position="19"/>
    </location>
</feature>
<evidence type="ECO:0000256" key="1">
    <source>
        <dbReference type="SAM" id="SignalP"/>
    </source>
</evidence>
<dbReference type="SUPFAM" id="SSF49313">
    <property type="entry name" value="Cadherin-like"/>
    <property type="match status" value="1"/>
</dbReference>
<dbReference type="AlphaFoldDB" id="A0A4E0QZU7"/>
<proteinExistence type="predicted"/>
<evidence type="ECO:0000313" key="3">
    <source>
        <dbReference type="Proteomes" id="UP000230066"/>
    </source>
</evidence>
<gene>
    <name evidence="2" type="ORF">D915_010037</name>
</gene>
<comment type="caution">
    <text evidence="2">The sequence shown here is derived from an EMBL/GenBank/DDBJ whole genome shotgun (WGS) entry which is preliminary data.</text>
</comment>
<dbReference type="CDD" id="cd11304">
    <property type="entry name" value="Cadherin_repeat"/>
    <property type="match status" value="1"/>
</dbReference>
<evidence type="ECO:0008006" key="4">
    <source>
        <dbReference type="Google" id="ProtNLM"/>
    </source>
</evidence>
<dbReference type="EMBL" id="JXXN02007419">
    <property type="protein sequence ID" value="THD19086.1"/>
    <property type="molecule type" value="Genomic_DNA"/>
</dbReference>
<reference evidence="2" key="1">
    <citation type="submission" date="2019-03" db="EMBL/GenBank/DDBJ databases">
        <title>Improved annotation for the trematode Fasciola hepatica.</title>
        <authorList>
            <person name="Choi Y.-J."/>
            <person name="Martin J."/>
            <person name="Mitreva M."/>
        </authorList>
    </citation>
    <scope>NUCLEOTIDE SEQUENCE [LARGE SCALE GENOMIC DNA]</scope>
</reference>
<dbReference type="GO" id="GO:0005509">
    <property type="term" value="F:calcium ion binding"/>
    <property type="evidence" value="ECO:0007669"/>
    <property type="project" value="InterPro"/>
</dbReference>